<dbReference type="CDD" id="cd11051">
    <property type="entry name" value="CYP59-like"/>
    <property type="match status" value="1"/>
</dbReference>
<dbReference type="OrthoDB" id="10029320at2759"/>
<dbReference type="InterPro" id="IPR002401">
    <property type="entry name" value="Cyt_P450_E_grp-I"/>
</dbReference>
<evidence type="ECO:0000256" key="2">
    <source>
        <dbReference type="ARBA" id="ARBA00005179"/>
    </source>
</evidence>
<sequence>METLGRVTLTLTVILVIDFLRRLIRARLTFYKLKKQELPMPSWNPVLGHLQKLDESLKRLPKGCQATELFSLMSHDFPDTSRSFYADCWPFGNPLLVINSPELAIQVCQEHDLPKPPILIPFFKPFAGDGNLFVVNGKEWRHSRSLFNPGFSAAAMLEHMPHIITEAEAYVEKLQYHAKKGDTFSLDEITCDYMMDVIGVVTLNSHLKFQNGYNALASAMRSSLRWHCLPEEPNLFVRWNPIRPIVQAYNGYKMNRYISTELDKRYEEWKSGKATDRAKSVIDIVIADYMSQRQAAEGLDAEFKHWAITAIRLFLFAGHDSTAATIAYSCYLLSKHPDKLSKLRDEHSEVFGTDLSAATEILKQHPQSINELPYTTAIIKEVLRLFPPASGMRGGLPNVYLHDKYGNKFPTENLNVWVNHSALHRNPEYWPEPHSFIPERWLAKPGDPLYPPKRGWRPFEYGPRNCIGQSLAMLDIKITLVMTARRFDFKDKYAELDSSRPLRGISTVYGERAYQITQGAAHPADGLPCQVTLRG</sequence>
<evidence type="ECO:0000256" key="3">
    <source>
        <dbReference type="ARBA" id="ARBA00010617"/>
    </source>
</evidence>
<dbReference type="AlphaFoldDB" id="A0A7H8QX27"/>
<dbReference type="PANTHER" id="PTHR24305">
    <property type="entry name" value="CYTOCHROME P450"/>
    <property type="match status" value="1"/>
</dbReference>
<dbReference type="InterPro" id="IPR001128">
    <property type="entry name" value="Cyt_P450"/>
</dbReference>
<evidence type="ECO:0000313" key="10">
    <source>
        <dbReference type="EMBL" id="QKX58664.1"/>
    </source>
</evidence>
<evidence type="ECO:0000256" key="8">
    <source>
        <dbReference type="ARBA" id="ARBA00023033"/>
    </source>
</evidence>
<evidence type="ECO:0000256" key="9">
    <source>
        <dbReference type="PIRSR" id="PIRSR602401-1"/>
    </source>
</evidence>
<keyword evidence="5 9" id="KW-0479">Metal-binding</keyword>
<evidence type="ECO:0000256" key="6">
    <source>
        <dbReference type="ARBA" id="ARBA00023002"/>
    </source>
</evidence>
<name>A0A7H8QX27_TALRU</name>
<dbReference type="EMBL" id="CP055900">
    <property type="protein sequence ID" value="QKX58664.1"/>
    <property type="molecule type" value="Genomic_DNA"/>
</dbReference>
<evidence type="ECO:0000256" key="5">
    <source>
        <dbReference type="ARBA" id="ARBA00022723"/>
    </source>
</evidence>
<dbReference type="InterPro" id="IPR036396">
    <property type="entry name" value="Cyt_P450_sf"/>
</dbReference>
<dbReference type="SUPFAM" id="SSF48264">
    <property type="entry name" value="Cytochrome P450"/>
    <property type="match status" value="1"/>
</dbReference>
<dbReference type="Pfam" id="PF00067">
    <property type="entry name" value="p450"/>
    <property type="match status" value="1"/>
</dbReference>
<reference evidence="11" key="1">
    <citation type="submission" date="2020-06" db="EMBL/GenBank/DDBJ databases">
        <title>A chromosome-scale genome assembly of Talaromyces rugulosus W13939.</title>
        <authorList>
            <person name="Wang B."/>
            <person name="Guo L."/>
            <person name="Ye K."/>
            <person name="Wang L."/>
        </authorList>
    </citation>
    <scope>NUCLEOTIDE SEQUENCE [LARGE SCALE GENOMIC DNA]</scope>
    <source>
        <strain evidence="11">W13939</strain>
    </source>
</reference>
<keyword evidence="6" id="KW-0560">Oxidoreductase</keyword>
<organism evidence="10 11">
    <name type="scientific">Talaromyces rugulosus</name>
    <name type="common">Penicillium rugulosum</name>
    <dbReference type="NCBI Taxonomy" id="121627"/>
    <lineage>
        <taxon>Eukaryota</taxon>
        <taxon>Fungi</taxon>
        <taxon>Dikarya</taxon>
        <taxon>Ascomycota</taxon>
        <taxon>Pezizomycotina</taxon>
        <taxon>Eurotiomycetes</taxon>
        <taxon>Eurotiomycetidae</taxon>
        <taxon>Eurotiales</taxon>
        <taxon>Trichocomaceae</taxon>
        <taxon>Talaromyces</taxon>
        <taxon>Talaromyces sect. Islandici</taxon>
    </lineage>
</organism>
<dbReference type="Proteomes" id="UP000509510">
    <property type="component" value="Chromosome III"/>
</dbReference>
<proteinExistence type="inferred from homology"/>
<keyword evidence="8" id="KW-0503">Monooxygenase</keyword>
<evidence type="ECO:0000256" key="4">
    <source>
        <dbReference type="ARBA" id="ARBA00022617"/>
    </source>
</evidence>
<dbReference type="Gene3D" id="1.10.630.10">
    <property type="entry name" value="Cytochrome P450"/>
    <property type="match status" value="1"/>
</dbReference>
<comment type="pathway">
    <text evidence="2">Secondary metabolite biosynthesis.</text>
</comment>
<dbReference type="GO" id="GO:0016705">
    <property type="term" value="F:oxidoreductase activity, acting on paired donors, with incorporation or reduction of molecular oxygen"/>
    <property type="evidence" value="ECO:0007669"/>
    <property type="project" value="InterPro"/>
</dbReference>
<keyword evidence="7 9" id="KW-0408">Iron</keyword>
<evidence type="ECO:0000256" key="1">
    <source>
        <dbReference type="ARBA" id="ARBA00001971"/>
    </source>
</evidence>
<feature type="binding site" description="axial binding residue" evidence="9">
    <location>
        <position position="466"/>
    </location>
    <ligand>
        <name>heme</name>
        <dbReference type="ChEBI" id="CHEBI:30413"/>
    </ligand>
    <ligandPart>
        <name>Fe</name>
        <dbReference type="ChEBI" id="CHEBI:18248"/>
    </ligandPart>
</feature>
<gene>
    <name evidence="10" type="ORF">TRUGW13939_05791</name>
</gene>
<keyword evidence="4 9" id="KW-0349">Heme</keyword>
<dbReference type="RefSeq" id="XP_035344842.1">
    <property type="nucleotide sequence ID" value="XM_035488949.1"/>
</dbReference>
<dbReference type="InterPro" id="IPR050121">
    <property type="entry name" value="Cytochrome_P450_monoxygenase"/>
</dbReference>
<comment type="similarity">
    <text evidence="3">Belongs to the cytochrome P450 family.</text>
</comment>
<accession>A0A7H8QX27</accession>
<evidence type="ECO:0008006" key="12">
    <source>
        <dbReference type="Google" id="ProtNLM"/>
    </source>
</evidence>
<protein>
    <recommendedName>
        <fullName evidence="12">Cytochrome P450 monooxygenase</fullName>
    </recommendedName>
</protein>
<keyword evidence="11" id="KW-1185">Reference proteome</keyword>
<dbReference type="PRINTS" id="PR00463">
    <property type="entry name" value="EP450I"/>
</dbReference>
<dbReference type="GO" id="GO:0004497">
    <property type="term" value="F:monooxygenase activity"/>
    <property type="evidence" value="ECO:0007669"/>
    <property type="project" value="UniProtKB-KW"/>
</dbReference>
<dbReference type="PRINTS" id="PR00385">
    <property type="entry name" value="P450"/>
</dbReference>
<evidence type="ECO:0000256" key="7">
    <source>
        <dbReference type="ARBA" id="ARBA00023004"/>
    </source>
</evidence>
<comment type="cofactor">
    <cofactor evidence="1 9">
        <name>heme</name>
        <dbReference type="ChEBI" id="CHEBI:30413"/>
    </cofactor>
</comment>
<dbReference type="GeneID" id="55993288"/>
<dbReference type="GO" id="GO:0005506">
    <property type="term" value="F:iron ion binding"/>
    <property type="evidence" value="ECO:0007669"/>
    <property type="project" value="InterPro"/>
</dbReference>
<dbReference type="KEGG" id="trg:TRUGW13939_05791"/>
<dbReference type="PANTHER" id="PTHR24305:SF107">
    <property type="entry name" value="P450, PUTATIVE (EUROFUNG)-RELATED"/>
    <property type="match status" value="1"/>
</dbReference>
<dbReference type="GO" id="GO:0020037">
    <property type="term" value="F:heme binding"/>
    <property type="evidence" value="ECO:0007669"/>
    <property type="project" value="InterPro"/>
</dbReference>
<evidence type="ECO:0000313" key="11">
    <source>
        <dbReference type="Proteomes" id="UP000509510"/>
    </source>
</evidence>